<evidence type="ECO:0000313" key="2">
    <source>
        <dbReference type="EMBL" id="GFH71177.1"/>
    </source>
</evidence>
<gene>
    <name evidence="2" type="ORF">Sdia_19450</name>
</gene>
<comment type="caution">
    <text evidence="2">The sequence shown here is derived from an EMBL/GenBank/DDBJ whole genome shotgun (WGS) entry which is preliminary data.</text>
</comment>
<keyword evidence="3" id="KW-1185">Reference proteome</keyword>
<dbReference type="EMBL" id="BLLN01000003">
    <property type="protein sequence ID" value="GFH71177.1"/>
    <property type="molecule type" value="Genomic_DNA"/>
</dbReference>
<evidence type="ECO:0000256" key="1">
    <source>
        <dbReference type="SAM" id="MobiDB-lite"/>
    </source>
</evidence>
<reference evidence="2 3" key="1">
    <citation type="submission" date="2020-02" db="EMBL/GenBank/DDBJ databases">
        <title>Whole genome shotgun sequence of Streptomyces diastaticus subsp. diastaticus NBRC 13412.</title>
        <authorList>
            <person name="Ichikawa N."/>
            <person name="Komaki H."/>
            <person name="Tamura T."/>
        </authorList>
    </citation>
    <scope>NUCLEOTIDE SEQUENCE [LARGE SCALE GENOMIC DNA]</scope>
    <source>
        <strain evidence="2 3">NBRC 13412</strain>
    </source>
</reference>
<proteinExistence type="predicted"/>
<protein>
    <submittedName>
        <fullName evidence="2">Uncharacterized protein</fullName>
    </submittedName>
</protein>
<name>A0ABQ1CLW0_STRDI</name>
<feature type="compositionally biased region" description="Low complexity" evidence="1">
    <location>
        <begin position="112"/>
        <end position="122"/>
    </location>
</feature>
<evidence type="ECO:0000313" key="3">
    <source>
        <dbReference type="Proteomes" id="UP000472710"/>
    </source>
</evidence>
<feature type="region of interest" description="Disordered" evidence="1">
    <location>
        <begin position="41"/>
        <end position="132"/>
    </location>
</feature>
<accession>A0ABQ1CLW0</accession>
<feature type="compositionally biased region" description="Low complexity" evidence="1">
    <location>
        <begin position="58"/>
        <end position="67"/>
    </location>
</feature>
<organism evidence="2 3">
    <name type="scientific">Streptomyces diastaticus subsp. diastaticus</name>
    <dbReference type="NCBI Taxonomy" id="68040"/>
    <lineage>
        <taxon>Bacteria</taxon>
        <taxon>Bacillati</taxon>
        <taxon>Actinomycetota</taxon>
        <taxon>Actinomycetes</taxon>
        <taxon>Kitasatosporales</taxon>
        <taxon>Streptomycetaceae</taxon>
        <taxon>Streptomyces</taxon>
        <taxon>Streptomyces diastaticus group</taxon>
    </lineage>
</organism>
<dbReference type="Proteomes" id="UP000472710">
    <property type="component" value="Unassembled WGS sequence"/>
</dbReference>
<sequence length="132" mass="13314">MLVTAMSGMGMTLSGGRPAALGRPACETARPPVRVAAGAWAAPGHHSAPGARAREAGPRGAVAGPGRRAPRTRVAPDRSRVGPEPSTVHAGEGPGARTAPEAGQRLSLPFEAAAARPASRRATGMRNGEQET</sequence>